<name>A0A842JB74_9ACTN</name>
<keyword evidence="2" id="KW-1185">Reference proteome</keyword>
<organism evidence="1 2">
    <name type="scientific">Gordonibacter massiliensis</name>
    <name type="common">ex Traore et al. 2017</name>
    <dbReference type="NCBI Taxonomy" id="1841863"/>
    <lineage>
        <taxon>Bacteria</taxon>
        <taxon>Bacillati</taxon>
        <taxon>Actinomycetota</taxon>
        <taxon>Coriobacteriia</taxon>
        <taxon>Eggerthellales</taxon>
        <taxon>Eggerthellaceae</taxon>
        <taxon>Gordonibacter</taxon>
    </lineage>
</organism>
<comment type="caution">
    <text evidence="1">The sequence shown here is derived from an EMBL/GenBank/DDBJ whole genome shotgun (WGS) entry which is preliminary data.</text>
</comment>
<dbReference type="Proteomes" id="UP000587396">
    <property type="component" value="Unassembled WGS sequence"/>
</dbReference>
<dbReference type="AlphaFoldDB" id="A0A842JB74"/>
<evidence type="ECO:0000313" key="1">
    <source>
        <dbReference type="EMBL" id="MBC2888977.1"/>
    </source>
</evidence>
<dbReference type="Gene3D" id="2.60.120.10">
    <property type="entry name" value="Jelly Rolls"/>
    <property type="match status" value="1"/>
</dbReference>
<dbReference type="RefSeq" id="WP_185904873.1">
    <property type="nucleotide sequence ID" value="NZ_JACMSE010000003.1"/>
</dbReference>
<dbReference type="EMBL" id="JACMSE010000003">
    <property type="protein sequence ID" value="MBC2888977.1"/>
    <property type="molecule type" value="Genomic_DNA"/>
</dbReference>
<sequence>MDEAAFAQWAHEHNEGEEFHCKKDQVYVLSCGRKTYTWFIKEGVMFTAMQTENSEGELANSIWRKNNMVHSLDEDIMLPFHALTDATIVRYSSENLNRQIREDAELSWWLAEYYHNQFTRTLSNYRHAALDASEDRLAYLEDMFMGIDELKGERISDATLASFMGMHRVSVSRIRKKLAKEKPL</sequence>
<proteinExistence type="predicted"/>
<evidence type="ECO:0000313" key="2">
    <source>
        <dbReference type="Proteomes" id="UP000587396"/>
    </source>
</evidence>
<accession>A0A842JB74</accession>
<protein>
    <submittedName>
        <fullName evidence="1">Crp/Fnr family transcriptional regulator</fullName>
    </submittedName>
</protein>
<dbReference type="InterPro" id="IPR014710">
    <property type="entry name" value="RmlC-like_jellyroll"/>
</dbReference>
<reference evidence="1 2" key="1">
    <citation type="submission" date="2020-08" db="EMBL/GenBank/DDBJ databases">
        <authorList>
            <person name="Liu C."/>
            <person name="Sun Q."/>
        </authorList>
    </citation>
    <scope>NUCLEOTIDE SEQUENCE [LARGE SCALE GENOMIC DNA]</scope>
    <source>
        <strain evidence="1 2">N22</strain>
    </source>
</reference>
<gene>
    <name evidence="1" type="ORF">H7313_06395</name>
</gene>